<evidence type="ECO:0000259" key="7">
    <source>
        <dbReference type="Pfam" id="PF09335"/>
    </source>
</evidence>
<feature type="transmembrane region" description="Helical" evidence="6">
    <location>
        <begin position="12"/>
        <end position="31"/>
    </location>
</feature>
<sequence>MSGTLIDLIQNYGYLIVFLGSVLEGESMLLAGSFTASLGLLNFFWVIISAFFGAIIGDNLTYLIGKKGGRPFLDRFGKYVFLTPKRQKHLDHHFKNHGGKTMFITRFVWGSRLATTLLAGALGMNYRQFVTYNCLSAAIWATLIGTLGFLFGHSWTLLKGYLKGTAISLLIFFALAYAVKTILRHWLHKELDADDRLR</sequence>
<feature type="transmembrane region" description="Helical" evidence="6">
    <location>
        <begin position="161"/>
        <end position="179"/>
    </location>
</feature>
<reference evidence="8 9" key="1">
    <citation type="journal article" date="2016" name="Nat. Commun.">
        <title>Thousands of microbial genomes shed light on interconnected biogeochemical processes in an aquifer system.</title>
        <authorList>
            <person name="Anantharaman K."/>
            <person name="Brown C.T."/>
            <person name="Hug L.A."/>
            <person name="Sharon I."/>
            <person name="Castelle C.J."/>
            <person name="Probst A.J."/>
            <person name="Thomas B.C."/>
            <person name="Singh A."/>
            <person name="Wilkins M.J."/>
            <person name="Karaoz U."/>
            <person name="Brodie E.L."/>
            <person name="Williams K.H."/>
            <person name="Hubbard S.S."/>
            <person name="Banfield J.F."/>
        </authorList>
    </citation>
    <scope>NUCLEOTIDE SEQUENCE [LARGE SCALE GENOMIC DNA]</scope>
</reference>
<keyword evidence="2" id="KW-1003">Cell membrane</keyword>
<feature type="domain" description="VTT" evidence="7">
    <location>
        <begin position="32"/>
        <end position="148"/>
    </location>
</feature>
<evidence type="ECO:0000256" key="2">
    <source>
        <dbReference type="ARBA" id="ARBA00022475"/>
    </source>
</evidence>
<dbReference type="PANTHER" id="PTHR42709">
    <property type="entry name" value="ALKALINE PHOSPHATASE LIKE PROTEIN"/>
    <property type="match status" value="1"/>
</dbReference>
<keyword evidence="3 6" id="KW-0812">Transmembrane</keyword>
<gene>
    <name evidence="8" type="ORF">A2788_00385</name>
</gene>
<evidence type="ECO:0000256" key="5">
    <source>
        <dbReference type="ARBA" id="ARBA00023136"/>
    </source>
</evidence>
<dbReference type="Proteomes" id="UP000177521">
    <property type="component" value="Unassembled WGS sequence"/>
</dbReference>
<evidence type="ECO:0000256" key="4">
    <source>
        <dbReference type="ARBA" id="ARBA00022989"/>
    </source>
</evidence>
<dbReference type="GO" id="GO:0005886">
    <property type="term" value="C:plasma membrane"/>
    <property type="evidence" value="ECO:0007669"/>
    <property type="project" value="UniProtKB-SubCell"/>
</dbReference>
<evidence type="ECO:0000256" key="1">
    <source>
        <dbReference type="ARBA" id="ARBA00004651"/>
    </source>
</evidence>
<feature type="transmembrane region" description="Helical" evidence="6">
    <location>
        <begin position="134"/>
        <end position="155"/>
    </location>
</feature>
<protein>
    <recommendedName>
        <fullName evidence="7">VTT domain-containing protein</fullName>
    </recommendedName>
</protein>
<proteinExistence type="predicted"/>
<keyword evidence="5 6" id="KW-0472">Membrane</keyword>
<dbReference type="PANTHER" id="PTHR42709:SF6">
    <property type="entry name" value="UNDECAPRENYL PHOSPHATE TRANSPORTER A"/>
    <property type="match status" value="1"/>
</dbReference>
<organism evidence="8 9">
    <name type="scientific">Candidatus Abawacabacteria bacterium RIFCSPHIGHO2_01_FULL_46_8</name>
    <dbReference type="NCBI Taxonomy" id="1817815"/>
    <lineage>
        <taxon>Bacteria</taxon>
        <taxon>Candidatus Abawacaibacteriota</taxon>
    </lineage>
</organism>
<comment type="subcellular location">
    <subcellularLocation>
        <location evidence="1">Cell membrane</location>
        <topology evidence="1">Multi-pass membrane protein</topology>
    </subcellularLocation>
</comment>
<evidence type="ECO:0000256" key="6">
    <source>
        <dbReference type="SAM" id="Phobius"/>
    </source>
</evidence>
<name>A0A1F4XNU8_9BACT</name>
<dbReference type="AlphaFoldDB" id="A0A1F4XNU8"/>
<dbReference type="InterPro" id="IPR051311">
    <property type="entry name" value="DedA_domain"/>
</dbReference>
<dbReference type="InterPro" id="IPR032816">
    <property type="entry name" value="VTT_dom"/>
</dbReference>
<keyword evidence="4 6" id="KW-1133">Transmembrane helix</keyword>
<evidence type="ECO:0000313" key="8">
    <source>
        <dbReference type="EMBL" id="OGC82733.1"/>
    </source>
</evidence>
<evidence type="ECO:0000256" key="3">
    <source>
        <dbReference type="ARBA" id="ARBA00022692"/>
    </source>
</evidence>
<dbReference type="EMBL" id="MEWS01000009">
    <property type="protein sequence ID" value="OGC82733.1"/>
    <property type="molecule type" value="Genomic_DNA"/>
</dbReference>
<dbReference type="Pfam" id="PF09335">
    <property type="entry name" value="VTT_dom"/>
    <property type="match status" value="1"/>
</dbReference>
<feature type="transmembrane region" description="Helical" evidence="6">
    <location>
        <begin position="43"/>
        <end position="65"/>
    </location>
</feature>
<accession>A0A1F4XNU8</accession>
<evidence type="ECO:0000313" key="9">
    <source>
        <dbReference type="Proteomes" id="UP000177521"/>
    </source>
</evidence>
<comment type="caution">
    <text evidence="8">The sequence shown here is derived from an EMBL/GenBank/DDBJ whole genome shotgun (WGS) entry which is preliminary data.</text>
</comment>